<dbReference type="SUPFAM" id="SSF51197">
    <property type="entry name" value="Clavaminate synthase-like"/>
    <property type="match status" value="1"/>
</dbReference>
<sequence length="2868" mass="314321">MVKQGINPAVHETFCIRRGQQSSQKGSKRRQLFCGGSVGVQSLAALKRQGSSKVQAPTPSSQASKEVSIDDLLSDLSPTSSKASSGKKASKKRAAEERRKAEAALRLAELQRQEEDAEQQLKNTLALQEQLLQRAMRAANSASSSVAAGFRHSSVVQADGSLQCFGTSGRGQCHVPTNLGLAQAVAAGNLHTCAVQADGMLQCFGDDSFNQCRVPSTLGSVARMAAGFGHTCVIDHQGQLHCFGDNYSGQCAIPEGLGHCQAVAAGFRHTCVITEDCSLVCFGDNGCGQCDVPDDLGPVRLIAAGDFHTCAVSQTGQLRCFGSNSSGQCEHPKTLTEVIAVAAGANFTIALSLDGKISCFGASGHGQCDLPEQLQALVLQDQEIQEPEEPEALSSPSLSPVAADDPDLADIDPFPPPPAEEDAFSAGAEADPQLGMASTMDSFAESFTTMDTSASEHQEAEPQQNPEEQAQARIQALHLQIADAWEQATAMAKRFEDNVRGLVAGSFHCCVILADGGLVFFGDDSANQCTVPDGLSPFMQQLSSDELPLDTVADVASVIVRTGPGTDSPQAAARLSTGSVVWELELRGVRLHFRKLRGDGPDEGWISITLNHKVLAEHCSLDDPWHKKKMCSNTRHVKSAFCEADDVELFHALWSELDVSGKYKPPGGGSALAASAFILRTLIATLSVEMVMWWANVYEDGSSGCDFHRDCHFRHNVNVTVSASFGAARELVFRNEELDTEMPYLQSNGDIMAFNAWVDEHFLHRVYPQKEASGPRISIILMGRTSIFEDQMGTLALKRHHDLLQQSCRRIVSDALPAVLQREAKLWQRKEHLEAQLAEKREATGRDPLTPYASMCSRDVIKLEKELEHLSVNLQALHHLVGRASVDSADVGEHEQKLQALAHAESESYACWMKQQRAKTRSMHFTTRLAELSADLEDLWQQSEDAVEAREKFRGDWKEAVQLATVERGQVEEVHTQMKGLRVHAATAEVRAAELCLEAVDSEVASSELWQSLAKVEGQDHRRDALTVDLQHAQAEQEELRAHIFSQEQCDGELLAALAESEAQRAAVTESLQLDAVHWQEIRSSIQETRNAAAQLYSELTRHADGYKAVTTRHAEAEAAVYPAQKSSLKYRAPSLVGLCSCGLGIRAGCRSIASVHGWLGMGVCASCEKADAAAKQTVGAANAQPVLNEAAVLKFLSRVKLFQRLPKEVHTTLASACVPAEYKPKARIICQGDDGDEFFIIQAGEADVEVNGKKVATLKANDYFGENALLRNEPRTATITAKTDLKALKIGRDRFDLLGLREKLEFPQRKAVGGGGKQAPRAQLRMHRAFWLLLVCILASAVDQKSLLTSAEHVLASHTTADSLMEGENVQRDRLRSAAERPARGIRSKTAVKFGNHGRTLSADGKDKSEEQAESGPDDSLPPLGSYYADWNPAIYSALKYSIVRISTVDRSIDMDKPYEDGGLQESVGSGFLVDENTTMLGDDDYTIVTNAHVVRGSGIVRVQFPSLGRHLFDATVPMICFQFDLAIVKLKDPTELREKLKLANVTLSLLKLQARNVKMGMRVAALGFPLGSQWLKLSEGVVSGAEVVEDNMVYQSTAPISPGNSGGPLLVFRSDSLVRSANFDAEGRKPTLDTVVGVNFASSASKSAQNLNYAVPAFRIVQVLAAYARMRQTDCEEALDEFGRGTRRHMELRIAPVGVVYTQATQAHLRRSGCKSGVPLDRFMPFSLFRWAHPPIKPGSFLVKVDETELDTFGMGKRFDYMQQYVSFKDLLTFREHLDDVVTVTTCTNGIAAEHRLSLKWNSSRFEGGVRYLYEPNFDETAKDYEWFSGLTMVQLTLNHIDAWIAQLGGETLGRFYLEENTLLPRVAITSCASGFSCEEIVGTGMIVESINGCPVSTLADIRRCFIPKTGIETWELVTDRGVALAVDFQEEMSQAVRLVHEDLTLLSKAVREAALWLRNSSSRRAAEAGKHKRGGDKDTKNHSNATNSSGKSSGRLGEQADADEYHQDVGSDVNDPVEVVVHKRRKRRRPERTPSTMEGRLAAPLIPQDSHDALLSRDAKQLDVDRETAVQKSENLSFAPNDNTTKSQTTHSKHPMRTGHKHRHSKQRDAAKIQDAQADATHTEKTKDTREVEQEKLRAKYNMQVTPTGSSMPFQVGKLGELVTKPPSPKTDAEKQLMIEALKQNDNLMSVVSLSDANLSQMVAVAWKEEVTAGTKLITEGDLNADYFYVVQEGKFDVVIGGSKTAEEGGPQVVASIPKGGSFGELALLYFAPRAATIQAAEDAMVWVIDRKNFKEILAQSSNATAKEYIKYLDKVEILAPLQDDEKAAVAQSLSEMSFSRGEVIFQQGEKGDAFYILIEGQVSVVKDGREVTKLIATPEKASFFGDRALLSNEPRNATLQVISDTAKTLTVDRQSFDMVLGPLAELQTRGRGGKSKLAARSVAGSAAAMGNATRKFGLILRKDLKRIGLLGCGGFGAVELVEHAALGDTYALKALSKGYVMKSGMQQNVLNEKNVQIMCDSPFIIKLYETYNGTQSLYFLLEPALGGELYATYNKKGLFGKEGHAKFYVAGVVNAFEHLHGKKIIFRDLKPENLLLTELGHIKLTDMGLAKVVVGKTYTTCGTPDYFAPEMIASAGHTMAVDWWTLGVLSFELMAGHPPFESPHPMQIYQKVNKGITKVNFPNKMKGVVQDLVKNLCKKEPAERLPMRKGGAGNIRKHSWFSTFEWEKYDNGNMPSPYRPQVQSKKDMANFAARKEDMPPNVQYKDDGSGWDADFATCTSRLQTLQSEFQEHAGQGQHLDEKAAQLEKESQDLQDKLQKAQSKKEDLVGTLAKKEQEHEELLVRKADLNAELEELKKKFRCVVS</sequence>
<dbReference type="Gene3D" id="2.60.120.10">
    <property type="entry name" value="Jelly Rolls"/>
    <property type="match status" value="3"/>
</dbReference>
<feature type="binding site" evidence="11">
    <location>
        <position position="2506"/>
    </location>
    <ligand>
        <name>ATP</name>
        <dbReference type="ChEBI" id="CHEBI:30616"/>
    </ligand>
</feature>
<dbReference type="InterPro" id="IPR018488">
    <property type="entry name" value="cNMP-bd_CS"/>
</dbReference>
<feature type="repeat" description="RCC1" evidence="10">
    <location>
        <begin position="316"/>
        <end position="354"/>
    </location>
</feature>
<protein>
    <recommendedName>
        <fullName evidence="2">cGMP-dependent protein kinase</fullName>
        <ecNumber evidence="2">2.7.11.12</ecNumber>
    </recommendedName>
</protein>
<feature type="compositionally biased region" description="Basic residues" evidence="12">
    <location>
        <begin position="2094"/>
        <end position="2109"/>
    </location>
</feature>
<dbReference type="PROSITE" id="PS50042">
    <property type="entry name" value="CNMP_BINDING_3"/>
    <property type="match status" value="3"/>
</dbReference>
<feature type="region of interest" description="Disordered" evidence="12">
    <location>
        <begin position="2812"/>
        <end position="2832"/>
    </location>
</feature>
<feature type="domain" description="Fe2OG dioxygenase" evidence="16">
    <location>
        <begin position="687"/>
        <end position="787"/>
    </location>
</feature>
<dbReference type="SMART" id="SM00100">
    <property type="entry name" value="cNMP"/>
    <property type="match status" value="3"/>
</dbReference>
<name>A0A1Q9D1X4_SYMMI</name>
<evidence type="ECO:0000313" key="18">
    <source>
        <dbReference type="Proteomes" id="UP000186817"/>
    </source>
</evidence>
<dbReference type="Pfam" id="PF13540">
    <property type="entry name" value="RCC1_2"/>
    <property type="match status" value="5"/>
</dbReference>
<dbReference type="InterPro" id="IPR000961">
    <property type="entry name" value="AGC-kinase_C"/>
</dbReference>
<dbReference type="Gene3D" id="1.10.510.10">
    <property type="entry name" value="Transferase(Phosphotransferase) domain 1"/>
    <property type="match status" value="1"/>
</dbReference>
<keyword evidence="18" id="KW-1185">Reference proteome</keyword>
<dbReference type="PROSITE" id="PS50011">
    <property type="entry name" value="PROTEIN_KINASE_DOM"/>
    <property type="match status" value="1"/>
</dbReference>
<dbReference type="InterPro" id="IPR009003">
    <property type="entry name" value="Peptidase_S1_PA"/>
</dbReference>
<dbReference type="InterPro" id="IPR005123">
    <property type="entry name" value="Oxoglu/Fe-dep_dioxygenase_dom"/>
</dbReference>
<evidence type="ECO:0000256" key="7">
    <source>
        <dbReference type="ARBA" id="ARBA00022840"/>
    </source>
</evidence>
<accession>A0A1Q9D1X4</accession>
<dbReference type="Gene3D" id="2.60.120.590">
    <property type="entry name" value="Alpha-ketoglutarate-dependent dioxygenase AlkB-like"/>
    <property type="match status" value="1"/>
</dbReference>
<comment type="caution">
    <text evidence="17">The sequence shown here is derived from an EMBL/GenBank/DDBJ whole genome shotgun (WGS) entry which is preliminary data.</text>
</comment>
<feature type="region of interest" description="Disordered" evidence="12">
    <location>
        <begin position="384"/>
        <end position="424"/>
    </location>
</feature>
<dbReference type="SUPFAM" id="SSF50985">
    <property type="entry name" value="RCC1/BLIP-II"/>
    <property type="match status" value="1"/>
</dbReference>
<evidence type="ECO:0000313" key="17">
    <source>
        <dbReference type="EMBL" id="OLP89155.1"/>
    </source>
</evidence>
<feature type="region of interest" description="Disordered" evidence="12">
    <location>
        <begin position="1964"/>
        <end position="2052"/>
    </location>
</feature>
<evidence type="ECO:0000256" key="3">
    <source>
        <dbReference type="ARBA" id="ARBA00022527"/>
    </source>
</evidence>
<dbReference type="Gene3D" id="2.40.10.10">
    <property type="entry name" value="Trypsin-like serine proteases"/>
    <property type="match status" value="2"/>
</dbReference>
<keyword evidence="4" id="KW-0808">Transferase</keyword>
<dbReference type="SMART" id="SM00220">
    <property type="entry name" value="S_TKc"/>
    <property type="match status" value="1"/>
</dbReference>
<feature type="region of interest" description="Disordered" evidence="12">
    <location>
        <begin position="75"/>
        <end position="100"/>
    </location>
</feature>
<evidence type="ECO:0000256" key="6">
    <source>
        <dbReference type="ARBA" id="ARBA00022777"/>
    </source>
</evidence>
<dbReference type="InterPro" id="IPR009091">
    <property type="entry name" value="RCC1/BLIP-II"/>
</dbReference>
<dbReference type="GO" id="GO:0004691">
    <property type="term" value="F:cAMP-dependent protein kinase activity"/>
    <property type="evidence" value="ECO:0007669"/>
    <property type="project" value="TreeGrafter"/>
</dbReference>
<evidence type="ECO:0000256" key="5">
    <source>
        <dbReference type="ARBA" id="ARBA00022741"/>
    </source>
</evidence>
<dbReference type="InterPro" id="IPR017441">
    <property type="entry name" value="Protein_kinase_ATP_BS"/>
</dbReference>
<feature type="compositionally biased region" description="Low complexity" evidence="12">
    <location>
        <begin position="461"/>
        <end position="470"/>
    </location>
</feature>
<dbReference type="Gene3D" id="2.130.10.30">
    <property type="entry name" value="Regulator of chromosome condensation 1/beta-lactamase-inhibitor protein II"/>
    <property type="match status" value="2"/>
</dbReference>
<dbReference type="SUPFAM" id="SSF51206">
    <property type="entry name" value="cAMP-binding domain-like"/>
    <property type="match status" value="3"/>
</dbReference>
<dbReference type="InterPro" id="IPR037151">
    <property type="entry name" value="AlkB-like_sf"/>
</dbReference>
<feature type="compositionally biased region" description="Basic and acidic residues" evidence="12">
    <location>
        <begin position="2124"/>
        <end position="2136"/>
    </location>
</feature>
<evidence type="ECO:0000259" key="15">
    <source>
        <dbReference type="PROSITE" id="PS51285"/>
    </source>
</evidence>
<dbReference type="InterPro" id="IPR000719">
    <property type="entry name" value="Prot_kinase_dom"/>
</dbReference>
<dbReference type="OrthoDB" id="63267at2759"/>
<dbReference type="PROSITE" id="PS00107">
    <property type="entry name" value="PROTEIN_KINASE_ATP"/>
    <property type="match status" value="1"/>
</dbReference>
<feature type="domain" description="Cyclic nucleotide-binding" evidence="14">
    <location>
        <begin position="2321"/>
        <end position="2433"/>
    </location>
</feature>
<evidence type="ECO:0000256" key="12">
    <source>
        <dbReference type="SAM" id="MobiDB-lite"/>
    </source>
</evidence>
<dbReference type="InterPro" id="IPR000595">
    <property type="entry name" value="cNMP-bd_dom"/>
</dbReference>
<dbReference type="Pfam" id="PF00027">
    <property type="entry name" value="cNMP_binding"/>
    <property type="match status" value="3"/>
</dbReference>
<dbReference type="InterPro" id="IPR018490">
    <property type="entry name" value="cNMP-bd_dom_sf"/>
</dbReference>
<evidence type="ECO:0000259" key="14">
    <source>
        <dbReference type="PROSITE" id="PS50042"/>
    </source>
</evidence>
<dbReference type="GO" id="GO:0005524">
    <property type="term" value="F:ATP binding"/>
    <property type="evidence" value="ECO:0007669"/>
    <property type="project" value="UniProtKB-UniRule"/>
</dbReference>
<feature type="domain" description="Protein kinase" evidence="13">
    <location>
        <begin position="2468"/>
        <end position="2725"/>
    </location>
</feature>
<organism evidence="17 18">
    <name type="scientific">Symbiodinium microadriaticum</name>
    <name type="common">Dinoflagellate</name>
    <name type="synonym">Zooxanthella microadriatica</name>
    <dbReference type="NCBI Taxonomy" id="2951"/>
    <lineage>
        <taxon>Eukaryota</taxon>
        <taxon>Sar</taxon>
        <taxon>Alveolata</taxon>
        <taxon>Dinophyceae</taxon>
        <taxon>Suessiales</taxon>
        <taxon>Symbiodiniaceae</taxon>
        <taxon>Symbiodinium</taxon>
    </lineage>
</organism>
<comment type="catalytic activity">
    <reaction evidence="9">
        <text>L-seryl-[protein] + ATP = O-phospho-L-seryl-[protein] + ADP + H(+)</text>
        <dbReference type="Rhea" id="RHEA:17989"/>
        <dbReference type="Rhea" id="RHEA-COMP:9863"/>
        <dbReference type="Rhea" id="RHEA-COMP:11604"/>
        <dbReference type="ChEBI" id="CHEBI:15378"/>
        <dbReference type="ChEBI" id="CHEBI:29999"/>
        <dbReference type="ChEBI" id="CHEBI:30616"/>
        <dbReference type="ChEBI" id="CHEBI:83421"/>
        <dbReference type="ChEBI" id="CHEBI:456216"/>
        <dbReference type="EC" id="2.7.11.12"/>
    </reaction>
</comment>
<dbReference type="Proteomes" id="UP000186817">
    <property type="component" value="Unassembled WGS sequence"/>
</dbReference>
<reference evidence="17 18" key="1">
    <citation type="submission" date="2016-02" db="EMBL/GenBank/DDBJ databases">
        <title>Genome analysis of coral dinoflagellate symbionts highlights evolutionary adaptations to a symbiotic lifestyle.</title>
        <authorList>
            <person name="Aranda M."/>
            <person name="Li Y."/>
            <person name="Liew Y.J."/>
            <person name="Baumgarten S."/>
            <person name="Simakov O."/>
            <person name="Wilson M."/>
            <person name="Piel J."/>
            <person name="Ashoor H."/>
            <person name="Bougouffa S."/>
            <person name="Bajic V.B."/>
            <person name="Ryu T."/>
            <person name="Ravasi T."/>
            <person name="Bayer T."/>
            <person name="Micklem G."/>
            <person name="Kim H."/>
            <person name="Bhak J."/>
            <person name="Lajeunesse T.C."/>
            <person name="Voolstra C.R."/>
        </authorList>
    </citation>
    <scope>NUCLEOTIDE SEQUENCE [LARGE SCALE GENOMIC DNA]</scope>
    <source>
        <strain evidence="17 18">CCMP2467</strain>
    </source>
</reference>
<dbReference type="InterPro" id="IPR014710">
    <property type="entry name" value="RmlC-like_jellyroll"/>
</dbReference>
<dbReference type="EC" id="2.7.11.12" evidence="2"/>
<dbReference type="Pfam" id="PF13365">
    <property type="entry name" value="Trypsin_2"/>
    <property type="match status" value="1"/>
</dbReference>
<feature type="compositionally biased region" description="Basic and acidic residues" evidence="12">
    <location>
        <begin position="1370"/>
        <end position="1384"/>
    </location>
</feature>
<feature type="compositionally biased region" description="Basic and acidic residues" evidence="12">
    <location>
        <begin position="1967"/>
        <end position="1984"/>
    </location>
</feature>
<dbReference type="PRINTS" id="PR00103">
    <property type="entry name" value="CAMPKINASE"/>
</dbReference>
<dbReference type="GO" id="GO:0004692">
    <property type="term" value="F:cGMP-dependent protein kinase activity"/>
    <property type="evidence" value="ECO:0007669"/>
    <property type="project" value="UniProtKB-EC"/>
</dbReference>
<dbReference type="Pfam" id="PF00069">
    <property type="entry name" value="Pkinase"/>
    <property type="match status" value="1"/>
</dbReference>
<comment type="catalytic activity">
    <reaction evidence="8">
        <text>L-threonyl-[protein] + ATP = O-phospho-L-threonyl-[protein] + ADP + H(+)</text>
        <dbReference type="Rhea" id="RHEA:46608"/>
        <dbReference type="Rhea" id="RHEA-COMP:11060"/>
        <dbReference type="Rhea" id="RHEA-COMP:11605"/>
        <dbReference type="ChEBI" id="CHEBI:15378"/>
        <dbReference type="ChEBI" id="CHEBI:30013"/>
        <dbReference type="ChEBI" id="CHEBI:30616"/>
        <dbReference type="ChEBI" id="CHEBI:61977"/>
        <dbReference type="ChEBI" id="CHEBI:456216"/>
        <dbReference type="EC" id="2.7.11.12"/>
    </reaction>
</comment>
<feature type="region of interest" description="Disordered" evidence="12">
    <location>
        <begin position="1367"/>
        <end position="1423"/>
    </location>
</feature>
<proteinExistence type="inferred from homology"/>
<dbReference type="PANTHER" id="PTHR24353:SF139">
    <property type="match status" value="1"/>
</dbReference>
<feature type="region of interest" description="Disordered" evidence="12">
    <location>
        <begin position="2067"/>
        <end position="2136"/>
    </location>
</feature>
<evidence type="ECO:0000259" key="13">
    <source>
        <dbReference type="PROSITE" id="PS50011"/>
    </source>
</evidence>
<feature type="domain" description="AGC-kinase C-terminal" evidence="15">
    <location>
        <begin position="2726"/>
        <end position="2794"/>
    </location>
</feature>
<dbReference type="PROSITE" id="PS50012">
    <property type="entry name" value="RCC1_3"/>
    <property type="match status" value="1"/>
</dbReference>
<evidence type="ECO:0000256" key="10">
    <source>
        <dbReference type="PROSITE-ProRule" id="PRU00235"/>
    </source>
</evidence>
<dbReference type="InterPro" id="IPR011009">
    <property type="entry name" value="Kinase-like_dom_sf"/>
</dbReference>
<dbReference type="InterPro" id="IPR000408">
    <property type="entry name" value="Reg_chr_condens"/>
</dbReference>
<gene>
    <name evidence="17" type="primary">egl-4</name>
    <name evidence="17" type="ORF">AK812_SmicGene29408</name>
</gene>
<dbReference type="PROSITE" id="PS51285">
    <property type="entry name" value="AGC_KINASE_CTER"/>
    <property type="match status" value="1"/>
</dbReference>
<evidence type="ECO:0000256" key="1">
    <source>
        <dbReference type="ARBA" id="ARBA00006352"/>
    </source>
</evidence>
<feature type="compositionally biased region" description="Polar residues" evidence="12">
    <location>
        <begin position="2073"/>
        <end position="2093"/>
    </location>
</feature>
<dbReference type="GO" id="GO:0005952">
    <property type="term" value="C:cAMP-dependent protein kinase complex"/>
    <property type="evidence" value="ECO:0007669"/>
    <property type="project" value="TreeGrafter"/>
</dbReference>
<dbReference type="PROSITE" id="PS00888">
    <property type="entry name" value="CNMP_BINDING_1"/>
    <property type="match status" value="1"/>
</dbReference>
<dbReference type="Gene3D" id="3.30.200.20">
    <property type="entry name" value="Phosphorylase Kinase, domain 1"/>
    <property type="match status" value="1"/>
</dbReference>
<comment type="similarity">
    <text evidence="1">Belongs to the protein kinase superfamily. AGC Ser/Thr protein kinase family. cGMP subfamily.</text>
</comment>
<feature type="compositionally biased region" description="Low complexity" evidence="12">
    <location>
        <begin position="392"/>
        <end position="403"/>
    </location>
</feature>
<keyword evidence="6 17" id="KW-0418">Kinase</keyword>
<feature type="domain" description="Cyclic nucleotide-binding" evidence="14">
    <location>
        <begin position="1202"/>
        <end position="1299"/>
    </location>
</feature>
<dbReference type="PANTHER" id="PTHR24353">
    <property type="entry name" value="CYCLIC NUCLEOTIDE-DEPENDENT PROTEIN KINASE"/>
    <property type="match status" value="1"/>
</dbReference>
<evidence type="ECO:0000256" key="11">
    <source>
        <dbReference type="PROSITE-ProRule" id="PRU10141"/>
    </source>
</evidence>
<dbReference type="SUPFAM" id="SSF56112">
    <property type="entry name" value="Protein kinase-like (PK-like)"/>
    <property type="match status" value="1"/>
</dbReference>
<evidence type="ECO:0000256" key="4">
    <source>
        <dbReference type="ARBA" id="ARBA00022679"/>
    </source>
</evidence>
<keyword evidence="3" id="KW-0723">Serine/threonine-protein kinase</keyword>
<dbReference type="PROSITE" id="PS00889">
    <property type="entry name" value="CNMP_BINDING_2"/>
    <property type="match status" value="2"/>
</dbReference>
<dbReference type="InterPro" id="IPR043504">
    <property type="entry name" value="Peptidase_S1_PA_chymotrypsin"/>
</dbReference>
<dbReference type="PROSITE" id="PS51471">
    <property type="entry name" value="FE2OG_OXY"/>
    <property type="match status" value="1"/>
</dbReference>
<feature type="domain" description="Cyclic nucleotide-binding" evidence="14">
    <location>
        <begin position="2193"/>
        <end position="2318"/>
    </location>
</feature>
<evidence type="ECO:0000256" key="9">
    <source>
        <dbReference type="ARBA" id="ARBA00047462"/>
    </source>
</evidence>
<feature type="compositionally biased region" description="Polar residues" evidence="12">
    <location>
        <begin position="1985"/>
        <end position="1995"/>
    </location>
</feature>
<evidence type="ECO:0000259" key="16">
    <source>
        <dbReference type="PROSITE" id="PS51471"/>
    </source>
</evidence>
<dbReference type="CDD" id="cd00038">
    <property type="entry name" value="CAP_ED"/>
    <property type="match status" value="3"/>
</dbReference>
<feature type="compositionally biased region" description="Low complexity" evidence="12">
    <location>
        <begin position="75"/>
        <end position="87"/>
    </location>
</feature>
<feature type="region of interest" description="Disordered" evidence="12">
    <location>
        <begin position="451"/>
        <end position="470"/>
    </location>
</feature>
<dbReference type="EMBL" id="LSRX01000775">
    <property type="protein sequence ID" value="OLP89155.1"/>
    <property type="molecule type" value="Genomic_DNA"/>
</dbReference>
<evidence type="ECO:0000256" key="8">
    <source>
        <dbReference type="ARBA" id="ARBA00047298"/>
    </source>
</evidence>
<keyword evidence="5 11" id="KW-0547">Nucleotide-binding</keyword>
<keyword evidence="7 11" id="KW-0067">ATP-binding</keyword>
<evidence type="ECO:0000256" key="2">
    <source>
        <dbReference type="ARBA" id="ARBA00012428"/>
    </source>
</evidence>
<dbReference type="SUPFAM" id="SSF50494">
    <property type="entry name" value="Trypsin-like serine proteases"/>
    <property type="match status" value="1"/>
</dbReference>